<dbReference type="Gene3D" id="3.40.50.150">
    <property type="entry name" value="Vaccinia Virus protein VP39"/>
    <property type="match status" value="1"/>
</dbReference>
<name>A0AA39DIM0_VITRO</name>
<dbReference type="GO" id="GO:0008757">
    <property type="term" value="F:S-adenosylmethionine-dependent methyltransferase activity"/>
    <property type="evidence" value="ECO:0007669"/>
    <property type="project" value="UniProtKB-ARBA"/>
</dbReference>
<evidence type="ECO:0000256" key="3">
    <source>
        <dbReference type="ARBA" id="ARBA00022691"/>
    </source>
</evidence>
<dbReference type="SUPFAM" id="SSF53335">
    <property type="entry name" value="S-adenosyl-L-methionine-dependent methyltransferases"/>
    <property type="match status" value="1"/>
</dbReference>
<keyword evidence="2" id="KW-0808">Transferase</keyword>
<gene>
    <name evidence="7" type="ORF">PVL29_015230</name>
</gene>
<keyword evidence="8" id="KW-1185">Reference proteome</keyword>
<evidence type="ECO:0000313" key="8">
    <source>
        <dbReference type="Proteomes" id="UP001168098"/>
    </source>
</evidence>
<dbReference type="GO" id="GO:0008171">
    <property type="term" value="F:O-methyltransferase activity"/>
    <property type="evidence" value="ECO:0007669"/>
    <property type="project" value="InterPro"/>
</dbReference>
<comment type="caution">
    <text evidence="7">The sequence shown here is derived from an EMBL/GenBank/DDBJ whole genome shotgun (WGS) entry which is preliminary data.</text>
</comment>
<dbReference type="PIRSF" id="PIRSF005739">
    <property type="entry name" value="O-mtase"/>
    <property type="match status" value="1"/>
</dbReference>
<dbReference type="InterPro" id="IPR036390">
    <property type="entry name" value="WH_DNA-bd_sf"/>
</dbReference>
<keyword evidence="3" id="KW-0949">S-adenosyl-L-methionine</keyword>
<dbReference type="InterPro" id="IPR016461">
    <property type="entry name" value="COMT-like"/>
</dbReference>
<dbReference type="SUPFAM" id="SSF46785">
    <property type="entry name" value="Winged helix' DNA-binding domain"/>
    <property type="match status" value="1"/>
</dbReference>
<protein>
    <recommendedName>
        <fullName evidence="9">Trans-resveratrol di-O-methyltransferase</fullName>
    </recommendedName>
</protein>
<accession>A0AA39DIM0</accession>
<reference evidence="7 8" key="1">
    <citation type="journal article" date="2023" name="BMC Biotechnol.">
        <title>Vitis rotundifolia cv Carlos genome sequencing.</title>
        <authorList>
            <person name="Huff M."/>
            <person name="Hulse-Kemp A."/>
            <person name="Scheffler B."/>
            <person name="Youngblood R."/>
            <person name="Simpson S."/>
            <person name="Babiker E."/>
            <person name="Staton M."/>
        </authorList>
    </citation>
    <scope>NUCLEOTIDE SEQUENCE [LARGE SCALE GENOMIC DNA]</scope>
    <source>
        <tissue evidence="7">Leaf</tissue>
    </source>
</reference>
<dbReference type="FunFam" id="3.40.50.150:FF:000057">
    <property type="entry name" value="O-methyltransferase ZRP4"/>
    <property type="match status" value="1"/>
</dbReference>
<evidence type="ECO:0000256" key="4">
    <source>
        <dbReference type="PIRSR" id="PIRSR005739-1"/>
    </source>
</evidence>
<evidence type="ECO:0000313" key="7">
    <source>
        <dbReference type="EMBL" id="KAJ9686228.1"/>
    </source>
</evidence>
<keyword evidence="1" id="KW-0489">Methyltransferase</keyword>
<dbReference type="PROSITE" id="PS51683">
    <property type="entry name" value="SAM_OMT_II"/>
    <property type="match status" value="1"/>
</dbReference>
<dbReference type="InterPro" id="IPR012967">
    <property type="entry name" value="COMT_dimerisation"/>
</dbReference>
<proteinExistence type="predicted"/>
<dbReference type="GO" id="GO:0046983">
    <property type="term" value="F:protein dimerization activity"/>
    <property type="evidence" value="ECO:0007669"/>
    <property type="project" value="InterPro"/>
</dbReference>
<evidence type="ECO:0000259" key="5">
    <source>
        <dbReference type="Pfam" id="PF00891"/>
    </source>
</evidence>
<dbReference type="PANTHER" id="PTHR11746">
    <property type="entry name" value="O-METHYLTRANSFERASE"/>
    <property type="match status" value="1"/>
</dbReference>
<dbReference type="Pfam" id="PF00891">
    <property type="entry name" value="Methyltransf_2"/>
    <property type="match status" value="1"/>
</dbReference>
<evidence type="ECO:0000259" key="6">
    <source>
        <dbReference type="Pfam" id="PF08100"/>
    </source>
</evidence>
<dbReference type="CDD" id="cd02440">
    <property type="entry name" value="AdoMet_MTases"/>
    <property type="match status" value="1"/>
</dbReference>
<dbReference type="GO" id="GO:0032259">
    <property type="term" value="P:methylation"/>
    <property type="evidence" value="ECO:0007669"/>
    <property type="project" value="UniProtKB-KW"/>
</dbReference>
<dbReference type="Pfam" id="PF08100">
    <property type="entry name" value="Dimerisation"/>
    <property type="match status" value="1"/>
</dbReference>
<dbReference type="InterPro" id="IPR001077">
    <property type="entry name" value="COMT_C"/>
</dbReference>
<feature type="domain" description="O-methyltransferase dimerisation" evidence="6">
    <location>
        <begin position="43"/>
        <end position="132"/>
    </location>
</feature>
<organism evidence="7 8">
    <name type="scientific">Vitis rotundifolia</name>
    <name type="common">Muscadine grape</name>
    <dbReference type="NCBI Taxonomy" id="103349"/>
    <lineage>
        <taxon>Eukaryota</taxon>
        <taxon>Viridiplantae</taxon>
        <taxon>Streptophyta</taxon>
        <taxon>Embryophyta</taxon>
        <taxon>Tracheophyta</taxon>
        <taxon>Spermatophyta</taxon>
        <taxon>Magnoliopsida</taxon>
        <taxon>eudicotyledons</taxon>
        <taxon>Gunneridae</taxon>
        <taxon>Pentapetalae</taxon>
        <taxon>rosids</taxon>
        <taxon>Vitales</taxon>
        <taxon>Vitaceae</taxon>
        <taxon>Viteae</taxon>
        <taxon>Vitis</taxon>
    </lineage>
</organism>
<dbReference type="EMBL" id="JARBHA010000012">
    <property type="protein sequence ID" value="KAJ9686228.1"/>
    <property type="molecule type" value="Genomic_DNA"/>
</dbReference>
<dbReference type="InterPro" id="IPR029063">
    <property type="entry name" value="SAM-dependent_MTases_sf"/>
</dbReference>
<dbReference type="AlphaFoldDB" id="A0AA39DIM0"/>
<feature type="domain" description="O-methyltransferase C-terminal" evidence="5">
    <location>
        <begin position="153"/>
        <end position="362"/>
    </location>
</feature>
<dbReference type="Proteomes" id="UP001168098">
    <property type="component" value="Unassembled WGS sequence"/>
</dbReference>
<evidence type="ECO:0000256" key="1">
    <source>
        <dbReference type="ARBA" id="ARBA00022603"/>
    </source>
</evidence>
<dbReference type="FunFam" id="1.10.10.10:FF:000213">
    <property type="entry name" value="Coniferyl alcohol 9-O-methyltransferase"/>
    <property type="match status" value="1"/>
</dbReference>
<sequence length="380" mass="42870">MKRSRLKVGLRQKQPAQDITARYMALAVGETSSELLHAHAHVWNHIFNFINSMSLKCAIELGIPDIIHNHGKPVTLSELVAELPVNPEKTKCVYRLMRLLVQSGFFARERVQENGQEEGYVLTHASRLLLKDDPLSARPFLLAMLDPVLIKPWHYVSAWFQNDDPTPFDTAHGRTFWDYAGHEPKLNNFFNEAMASDARLVTSVLINDCKGIFVGLNSLVDVGGGTGTVARAIANAFPHLNCTVLDLPHVVAGLEGSKNLNYLAGDMFEAIPPADAILLKWILHDWNHDECVKILKRCRDAIPSKEKGGKVIIIDMMMENQKADDESIETQFFWDMLMMIVLTGQERNIKEWEKLFFDAGFSGYKITPMLGLRSLIEVYP</sequence>
<evidence type="ECO:0000256" key="2">
    <source>
        <dbReference type="ARBA" id="ARBA00022679"/>
    </source>
</evidence>
<feature type="active site" description="Proton acceptor" evidence="4">
    <location>
        <position position="284"/>
    </location>
</feature>
<dbReference type="InterPro" id="IPR036388">
    <property type="entry name" value="WH-like_DNA-bd_sf"/>
</dbReference>
<dbReference type="Gene3D" id="1.10.10.10">
    <property type="entry name" value="Winged helix-like DNA-binding domain superfamily/Winged helix DNA-binding domain"/>
    <property type="match status" value="1"/>
</dbReference>
<evidence type="ECO:0008006" key="9">
    <source>
        <dbReference type="Google" id="ProtNLM"/>
    </source>
</evidence>
<dbReference type="GO" id="GO:0009717">
    <property type="term" value="P:isoflavonoid biosynthetic process"/>
    <property type="evidence" value="ECO:0007669"/>
    <property type="project" value="UniProtKB-ARBA"/>
</dbReference>